<dbReference type="InterPro" id="IPR043502">
    <property type="entry name" value="DNA/RNA_pol_sf"/>
</dbReference>
<dbReference type="Pfam" id="PF13966">
    <property type="entry name" value="zf-RVT"/>
    <property type="match status" value="1"/>
</dbReference>
<dbReference type="PANTHER" id="PTHR31286:SF180">
    <property type="entry name" value="OS10G0362600 PROTEIN"/>
    <property type="match status" value="1"/>
</dbReference>
<evidence type="ECO:0000313" key="5">
    <source>
        <dbReference type="EMBL" id="KAI0497209.1"/>
    </source>
</evidence>
<dbReference type="InterPro" id="IPR036691">
    <property type="entry name" value="Endo/exonu/phosph_ase_sf"/>
</dbReference>
<keyword evidence="1" id="KW-0479">Metal-binding</keyword>
<evidence type="ECO:0000259" key="4">
    <source>
        <dbReference type="PROSITE" id="PS50158"/>
    </source>
</evidence>
<sequence length="1753" mass="201055">MAVIVRRPLNAGGTTEDRRSNMKLINGSSRPMLSPPTFGDGKVAFSEIYKTTGNKGIVINEGGFVPRKEPKVIGKGKTIALENNGKEILKRRTSSTPTEGHDVAMSSKSIEKIKVSNWQESPSSNIKEKLEGRKNAEDLKKSFETEKILFSELVKVREVDSTDEGANADAVHFLNGDVGAEKSNVWSKKENIKVSELQLGNFIAEDGFTVKLHEENEIENAEKLRNSIVIKVFGGDPPLRIISSELRTQWMQFGKFCLTMLGMGRVLCSFYEPEHVEAVMTNGPWFVNGRIIGMDKWTQKFSTNSLKGLTSPIWIRLPNLPLHCWDNINLCRIASMVGKPYLIDGNMYQWGRREFGRICVRIQLDNKLPLGVWVEGRARRFYQRIEYERIPNFCFKCGLIGHNFEECKEGKEVNAKTDKVDVSENVSSEIISEESGYGPWLIVNRGRKKIIHPTQNPVIFHQQQKSINNKWRKKEAIRSPEKAEKMYLEIVPTANEAHMITVVEDEIPVDPPDKSIKESSNVNTPDIQCSEDVSITVKKKKSKQLKDMGPVSLNLRNRRMEMVAKVGLLETKLTLIDRKEVNNLIGEGWDYTMISSNGLSGGIFVLWDTNVAVFNMIDSSNQCIIGDLLINNNKKWRVAAVYSNKECSKRRELWDKLVIHSSVEDPMVIAGDFNCLTSREDKKGGRRFKFTQGSKEMESFFTNNDFHEVNFIGPRFTWCNNKIGGARILERLDRCFLNSNSLNLSSNLVLKHLVRIASDHCPIILSILLLKPSHVKIIKFEDVWTSYLAALKVVKKAWAINYEGSLAHILNSKFRRSLFFWSKAKKISLNLAKDKLMEEILDLQNLEAERGQLSNEDCWRLKTKVLKLNSTLARLNTWWKQRAKAKWMNDGDCNSKFFHSYASAKRRLNNIVKLKDDEGNVMEDQSQIEDILIKIFKQKWRYRGSSTVGWPNPNFSLNESDRTWLDRGFTVEEVELVIKDLGSHIAPGFDGITFSFIKSYWDIIKLDSMNAINFFLVQGEMDNTWKETLIVLIPKILNPLLPINFRPISHCNSIYKVAAKVLLNRLIMIIPKIISEEQAAFIQGRSISDHFLIAQEVFHKFGFSNSNKGLVAYKIDMEQAYDSMSWGTLEGVLKYFDFPPKFSKLILECVLKPRYSIIINGNQTEWISAMSSFRQGCPLPPFLYIMCSQLLSNALAMTSIGPNGEIGIHYVKWEELCKPVIKGGRGLISPSSKVAELRARISWRFLNRISFLFKILVTKYGYRIDEGNYKKNMSPSWKIIKDGCNALQPFLKWSVGNGSSIKVFDDIWLLDRRLNEWPTYVVPQEEDIKVFSEDMVELIIRTTSLNSQLQVDRQELIYKGAGKTVSGMIAESRFKDMPDCRFSKWLKKAKLNPRIEIFCWRLFKDTIPTNHYLAHRRLQEEEDRPRCMNGIEDIDHIICKCSKIKEAFNQVNKWVFGIPLFDNLHDCCNWMDQITAPNGMILNLFFNFTHDKENVGPVSVAAEAVCFSSISKLMAKQYLEQWDVNQPVRLSNSWHPPPPEWLKINVDASLDSTYRVGIGGVIRDSKGRIGDRIIALKIVVDDKIVNIISAYAPQSDGEIDGDIISRIQVGWLKWRNASGLLCDRNVPLELKGKFYKMVVRPVMLYGAECWPLKEKHNTKLSVAEMRMLRWMSDFTLRDRIRNEHIRGKVRVAPVEDKIRESRLRWFGHIKRRPSDDPDDMDIILADQYKSQKIDQSIALNANWTIKNWLDHPG</sequence>
<dbReference type="Pfam" id="PF14111">
    <property type="entry name" value="DUF4283"/>
    <property type="match status" value="1"/>
</dbReference>
<dbReference type="InterPro" id="IPR040256">
    <property type="entry name" value="At4g02000-like"/>
</dbReference>
<dbReference type="GO" id="GO:0003676">
    <property type="term" value="F:nucleic acid binding"/>
    <property type="evidence" value="ECO:0007669"/>
    <property type="project" value="InterPro"/>
</dbReference>
<dbReference type="OrthoDB" id="424543at2759"/>
<dbReference type="SUPFAM" id="SSF56672">
    <property type="entry name" value="DNA/RNA polymerases"/>
    <property type="match status" value="1"/>
</dbReference>
<organism evidence="5 6">
    <name type="scientific">Dendrobium nobile</name>
    <name type="common">Orchid</name>
    <dbReference type="NCBI Taxonomy" id="94219"/>
    <lineage>
        <taxon>Eukaryota</taxon>
        <taxon>Viridiplantae</taxon>
        <taxon>Streptophyta</taxon>
        <taxon>Embryophyta</taxon>
        <taxon>Tracheophyta</taxon>
        <taxon>Spermatophyta</taxon>
        <taxon>Magnoliopsida</taxon>
        <taxon>Liliopsida</taxon>
        <taxon>Asparagales</taxon>
        <taxon>Orchidaceae</taxon>
        <taxon>Epidendroideae</taxon>
        <taxon>Malaxideae</taxon>
        <taxon>Dendrobiinae</taxon>
        <taxon>Dendrobium</taxon>
    </lineage>
</organism>
<dbReference type="CDD" id="cd01650">
    <property type="entry name" value="RT_nLTR_like"/>
    <property type="match status" value="1"/>
</dbReference>
<dbReference type="SUPFAM" id="SSF56219">
    <property type="entry name" value="DNase I-like"/>
    <property type="match status" value="1"/>
</dbReference>
<name>A0A8T3ALB3_DENNO</name>
<keyword evidence="2" id="KW-0175">Coiled coil</keyword>
<accession>A0A8T3ALB3</accession>
<keyword evidence="6" id="KW-1185">Reference proteome</keyword>
<reference evidence="5" key="1">
    <citation type="journal article" date="2022" name="Front. Genet.">
        <title>Chromosome-Scale Assembly of the Dendrobium nobile Genome Provides Insights Into the Molecular Mechanism of the Biosynthesis of the Medicinal Active Ingredient of Dendrobium.</title>
        <authorList>
            <person name="Xu Q."/>
            <person name="Niu S.-C."/>
            <person name="Li K.-L."/>
            <person name="Zheng P.-J."/>
            <person name="Zhang X.-J."/>
            <person name="Jia Y."/>
            <person name="Liu Y."/>
            <person name="Niu Y.-X."/>
            <person name="Yu L.-H."/>
            <person name="Chen D.-F."/>
            <person name="Zhang G.-Q."/>
        </authorList>
    </citation>
    <scope>NUCLEOTIDE SEQUENCE</scope>
    <source>
        <tissue evidence="5">Leaf</tissue>
    </source>
</reference>
<feature type="coiled-coil region" evidence="2">
    <location>
        <begin position="829"/>
        <end position="856"/>
    </location>
</feature>
<evidence type="ECO:0000256" key="3">
    <source>
        <dbReference type="SAM" id="MobiDB-lite"/>
    </source>
</evidence>
<feature type="region of interest" description="Disordered" evidence="3">
    <location>
        <begin position="7"/>
        <end position="36"/>
    </location>
</feature>
<dbReference type="Proteomes" id="UP000829196">
    <property type="component" value="Unassembled WGS sequence"/>
</dbReference>
<gene>
    <name evidence="5" type="ORF">KFK09_020431</name>
</gene>
<evidence type="ECO:0000313" key="6">
    <source>
        <dbReference type="Proteomes" id="UP000829196"/>
    </source>
</evidence>
<proteinExistence type="predicted"/>
<dbReference type="PROSITE" id="PS50158">
    <property type="entry name" value="ZF_CCHC"/>
    <property type="match status" value="1"/>
</dbReference>
<dbReference type="Gene3D" id="3.60.10.10">
    <property type="entry name" value="Endonuclease/exonuclease/phosphatase"/>
    <property type="match status" value="1"/>
</dbReference>
<dbReference type="InterPro" id="IPR000477">
    <property type="entry name" value="RT_dom"/>
</dbReference>
<dbReference type="EMBL" id="JAGYWB010000015">
    <property type="protein sequence ID" value="KAI0497209.1"/>
    <property type="molecule type" value="Genomic_DNA"/>
</dbReference>
<dbReference type="GO" id="GO:0008270">
    <property type="term" value="F:zinc ion binding"/>
    <property type="evidence" value="ECO:0007669"/>
    <property type="project" value="UniProtKB-KW"/>
</dbReference>
<keyword evidence="1" id="KW-0863">Zinc-finger</keyword>
<keyword evidence="1" id="KW-0862">Zinc</keyword>
<comment type="caution">
    <text evidence="5">The sequence shown here is derived from an EMBL/GenBank/DDBJ whole genome shotgun (WGS) entry which is preliminary data.</text>
</comment>
<protein>
    <recommendedName>
        <fullName evidence="4">CCHC-type domain-containing protein</fullName>
    </recommendedName>
</protein>
<dbReference type="InterPro" id="IPR025558">
    <property type="entry name" value="DUF4283"/>
</dbReference>
<evidence type="ECO:0000256" key="1">
    <source>
        <dbReference type="PROSITE-ProRule" id="PRU00047"/>
    </source>
</evidence>
<dbReference type="InterPro" id="IPR001878">
    <property type="entry name" value="Znf_CCHC"/>
</dbReference>
<dbReference type="InterPro" id="IPR026960">
    <property type="entry name" value="RVT-Znf"/>
</dbReference>
<dbReference type="PANTHER" id="PTHR31286">
    <property type="entry name" value="GLYCINE-RICH CELL WALL STRUCTURAL PROTEIN 1.8-LIKE"/>
    <property type="match status" value="1"/>
</dbReference>
<feature type="domain" description="CCHC-type" evidence="4">
    <location>
        <begin position="394"/>
        <end position="409"/>
    </location>
</feature>
<evidence type="ECO:0000256" key="2">
    <source>
        <dbReference type="SAM" id="Coils"/>
    </source>
</evidence>
<dbReference type="Pfam" id="PF00078">
    <property type="entry name" value="RVT_1"/>
    <property type="match status" value="1"/>
</dbReference>